<feature type="domain" description="Ig-like" evidence="2">
    <location>
        <begin position="30"/>
        <end position="136"/>
    </location>
</feature>
<evidence type="ECO:0000259" key="2">
    <source>
        <dbReference type="PROSITE" id="PS50835"/>
    </source>
</evidence>
<dbReference type="EMBL" id="CAJOBA010007461">
    <property type="protein sequence ID" value="CAF3802905.1"/>
    <property type="molecule type" value="Genomic_DNA"/>
</dbReference>
<dbReference type="SUPFAM" id="SSF48726">
    <property type="entry name" value="Immunoglobulin"/>
    <property type="match status" value="2"/>
</dbReference>
<feature type="signal peptide" evidence="1">
    <location>
        <begin position="1"/>
        <end position="18"/>
    </location>
</feature>
<feature type="domain" description="Ig-like" evidence="2">
    <location>
        <begin position="150"/>
        <end position="247"/>
    </location>
</feature>
<dbReference type="Gene3D" id="2.60.40.10">
    <property type="entry name" value="Immunoglobulins"/>
    <property type="match status" value="2"/>
</dbReference>
<dbReference type="PROSITE" id="PS50835">
    <property type="entry name" value="IG_LIKE"/>
    <property type="match status" value="2"/>
</dbReference>
<dbReference type="Proteomes" id="UP000677228">
    <property type="component" value="Unassembled WGS sequence"/>
</dbReference>
<dbReference type="SMART" id="SM00409">
    <property type="entry name" value="IG"/>
    <property type="match status" value="1"/>
</dbReference>
<gene>
    <name evidence="3" type="ORF">OVA965_LOCUS16171</name>
    <name evidence="4" type="ORF">TMI583_LOCUS16174</name>
</gene>
<dbReference type="Pfam" id="PF07686">
    <property type="entry name" value="V-set"/>
    <property type="match status" value="1"/>
</dbReference>
<organism evidence="3 5">
    <name type="scientific">Didymodactylos carnosus</name>
    <dbReference type="NCBI Taxonomy" id="1234261"/>
    <lineage>
        <taxon>Eukaryota</taxon>
        <taxon>Metazoa</taxon>
        <taxon>Spiralia</taxon>
        <taxon>Gnathifera</taxon>
        <taxon>Rotifera</taxon>
        <taxon>Eurotatoria</taxon>
        <taxon>Bdelloidea</taxon>
        <taxon>Philodinida</taxon>
        <taxon>Philodinidae</taxon>
        <taxon>Didymodactylos</taxon>
    </lineage>
</organism>
<dbReference type="InterPro" id="IPR007110">
    <property type="entry name" value="Ig-like_dom"/>
</dbReference>
<evidence type="ECO:0000313" key="5">
    <source>
        <dbReference type="Proteomes" id="UP000677228"/>
    </source>
</evidence>
<comment type="caution">
    <text evidence="3">The sequence shown here is derived from an EMBL/GenBank/DDBJ whole genome shotgun (WGS) entry which is preliminary data.</text>
</comment>
<evidence type="ECO:0000256" key="1">
    <source>
        <dbReference type="SAM" id="SignalP"/>
    </source>
</evidence>
<protein>
    <recommendedName>
        <fullName evidence="2">Ig-like domain-containing protein</fullName>
    </recommendedName>
</protein>
<keyword evidence="1" id="KW-0732">Signal</keyword>
<dbReference type="InterPro" id="IPR003599">
    <property type="entry name" value="Ig_sub"/>
</dbReference>
<feature type="chain" id="PRO_5036273410" description="Ig-like domain-containing protein" evidence="1">
    <location>
        <begin position="19"/>
        <end position="255"/>
    </location>
</feature>
<dbReference type="InterPro" id="IPR013106">
    <property type="entry name" value="Ig_V-set"/>
</dbReference>
<accession>A0A8S2DU12</accession>
<sequence length="255" mass="29059">MDSTGGFLLSILCVSIRAADWSTSAVKILAEKGSDLSLPCGFHPDADYGDKTIIQWMFHNMTTRNNRNHHNKRWKPLFLNTQSLISEPRFSIRHKIKRLNSTTSHYSTILSISPLRESDAGVYFCKTHSPNNINIEYHVRVIKSLNIDPPQIQIPADAIDKAYSIELHCILTDNNHRRLHEIHWFHNNKPIISSLSTTKSQNAPPHATITNNITRQSYVSTLYYTGLTPTVIGSYACEYKKLKKHVRVELEPVPS</sequence>
<name>A0A8S2DU12_9BILA</name>
<reference evidence="3" key="1">
    <citation type="submission" date="2021-02" db="EMBL/GenBank/DDBJ databases">
        <authorList>
            <person name="Nowell W R."/>
        </authorList>
    </citation>
    <scope>NUCLEOTIDE SEQUENCE</scope>
</reference>
<dbReference type="Proteomes" id="UP000682733">
    <property type="component" value="Unassembled WGS sequence"/>
</dbReference>
<dbReference type="InterPro" id="IPR013783">
    <property type="entry name" value="Ig-like_fold"/>
</dbReference>
<evidence type="ECO:0000313" key="4">
    <source>
        <dbReference type="EMBL" id="CAF3802905.1"/>
    </source>
</evidence>
<evidence type="ECO:0000313" key="3">
    <source>
        <dbReference type="EMBL" id="CAF1034692.1"/>
    </source>
</evidence>
<dbReference type="EMBL" id="CAJNOK010007452">
    <property type="protein sequence ID" value="CAF1034692.1"/>
    <property type="molecule type" value="Genomic_DNA"/>
</dbReference>
<proteinExistence type="predicted"/>
<dbReference type="InterPro" id="IPR036179">
    <property type="entry name" value="Ig-like_dom_sf"/>
</dbReference>
<dbReference type="AlphaFoldDB" id="A0A8S2DU12"/>
<feature type="non-terminal residue" evidence="3">
    <location>
        <position position="1"/>
    </location>
</feature>